<accession>A0A949TQJ0</accession>
<gene>
    <name evidence="1" type="ORF">I6U48_17670</name>
</gene>
<dbReference type="RefSeq" id="WP_218321787.1">
    <property type="nucleotide sequence ID" value="NZ_JAEEGC010000096.1"/>
</dbReference>
<keyword evidence="2" id="KW-1185">Reference proteome</keyword>
<organism evidence="1 2">
    <name type="scientific">Clostridium thailandense</name>
    <dbReference type="NCBI Taxonomy" id="2794346"/>
    <lineage>
        <taxon>Bacteria</taxon>
        <taxon>Bacillati</taxon>
        <taxon>Bacillota</taxon>
        <taxon>Clostridia</taxon>
        <taxon>Eubacteriales</taxon>
        <taxon>Clostridiaceae</taxon>
        <taxon>Clostridium</taxon>
    </lineage>
</organism>
<name>A0A949TQJ0_9CLOT</name>
<dbReference type="EMBL" id="JAEEGC010000096">
    <property type="protein sequence ID" value="MBV7274727.1"/>
    <property type="molecule type" value="Genomic_DNA"/>
</dbReference>
<reference evidence="1" key="1">
    <citation type="submission" date="2020-12" db="EMBL/GenBank/DDBJ databases">
        <title>Clostridium thailandense sp. nov., a novel acetogenic bacterium isolated from peat land soil in Thailand.</title>
        <authorList>
            <person name="Chaikitkaew S."/>
            <person name="Birkeland N.K."/>
        </authorList>
    </citation>
    <scope>NUCLEOTIDE SEQUENCE</scope>
    <source>
        <strain evidence="1">PL3</strain>
    </source>
</reference>
<sequence length="66" mass="7824">MNGIPKLKKYQYEKTYKCSRKSDNQVIFSNDVSGEIHEDIPRDEIQGCLEVWLEGLKRGEYRINLF</sequence>
<comment type="caution">
    <text evidence="1">The sequence shown here is derived from an EMBL/GenBank/DDBJ whole genome shotgun (WGS) entry which is preliminary data.</text>
</comment>
<proteinExistence type="predicted"/>
<evidence type="ECO:0000313" key="2">
    <source>
        <dbReference type="Proteomes" id="UP000694308"/>
    </source>
</evidence>
<dbReference type="Proteomes" id="UP000694308">
    <property type="component" value="Unassembled WGS sequence"/>
</dbReference>
<dbReference type="AlphaFoldDB" id="A0A949TQJ0"/>
<protein>
    <submittedName>
        <fullName evidence="1">Uncharacterized protein</fullName>
    </submittedName>
</protein>
<evidence type="ECO:0000313" key="1">
    <source>
        <dbReference type="EMBL" id="MBV7274727.1"/>
    </source>
</evidence>